<reference evidence="3" key="1">
    <citation type="journal article" date="2019" name="Int. J. Syst. Evol. Microbiol.">
        <title>The Global Catalogue of Microorganisms (GCM) 10K type strain sequencing project: providing services to taxonomists for standard genome sequencing and annotation.</title>
        <authorList>
            <consortium name="The Broad Institute Genomics Platform"/>
            <consortium name="The Broad Institute Genome Sequencing Center for Infectious Disease"/>
            <person name="Wu L."/>
            <person name="Ma J."/>
        </authorList>
    </citation>
    <scope>NUCLEOTIDE SEQUENCE [LARGE SCALE GENOMIC DNA]</scope>
    <source>
        <strain evidence="3">JCM 18050</strain>
    </source>
</reference>
<dbReference type="EMBL" id="BAABHY010000001">
    <property type="protein sequence ID" value="GAA5107601.1"/>
    <property type="molecule type" value="Genomic_DNA"/>
</dbReference>
<organism evidence="2 3">
    <name type="scientific">Orbus sasakiae</name>
    <dbReference type="NCBI Taxonomy" id="1078475"/>
    <lineage>
        <taxon>Bacteria</taxon>
        <taxon>Pseudomonadati</taxon>
        <taxon>Pseudomonadota</taxon>
        <taxon>Gammaproteobacteria</taxon>
        <taxon>Orbales</taxon>
        <taxon>Orbaceae</taxon>
        <taxon>Orbus</taxon>
    </lineage>
</organism>
<evidence type="ECO:0000259" key="1">
    <source>
        <dbReference type="Pfam" id="PF04002"/>
    </source>
</evidence>
<dbReference type="InterPro" id="IPR025657">
    <property type="entry name" value="RadC_JAB"/>
</dbReference>
<gene>
    <name evidence="2" type="ORF">GCM10023211_08900</name>
</gene>
<dbReference type="Proteomes" id="UP001500171">
    <property type="component" value="Unassembled WGS sequence"/>
</dbReference>
<evidence type="ECO:0000313" key="2">
    <source>
        <dbReference type="EMBL" id="GAA5107601.1"/>
    </source>
</evidence>
<comment type="caution">
    <text evidence="2">The sequence shown here is derived from an EMBL/GenBank/DDBJ whole genome shotgun (WGS) entry which is preliminary data.</text>
</comment>
<feature type="domain" description="RadC-like JAB" evidence="1">
    <location>
        <begin position="30"/>
        <end position="74"/>
    </location>
</feature>
<name>A0ABP9N8L6_9GAMM</name>
<proteinExistence type="predicted"/>
<dbReference type="Gene3D" id="3.40.140.10">
    <property type="entry name" value="Cytidine Deaminase, domain 2"/>
    <property type="match status" value="1"/>
</dbReference>
<sequence length="79" mass="9377">MEYTVQEQRLVNRALKVLESKLKTYSHSFSNPQLVVNYLRLLCEHEEREQFIVLFLNTQNQLISHEVLFQGTITIQGRL</sequence>
<accession>A0ABP9N8L6</accession>
<protein>
    <recommendedName>
        <fullName evidence="1">RadC-like JAB domain-containing protein</fullName>
    </recommendedName>
</protein>
<keyword evidence="3" id="KW-1185">Reference proteome</keyword>
<evidence type="ECO:0000313" key="3">
    <source>
        <dbReference type="Proteomes" id="UP001500171"/>
    </source>
</evidence>
<dbReference type="Pfam" id="PF04002">
    <property type="entry name" value="RadC"/>
    <property type="match status" value="1"/>
</dbReference>